<dbReference type="Gene3D" id="1.10.10.60">
    <property type="entry name" value="Homeodomain-like"/>
    <property type="match status" value="1"/>
</dbReference>
<gene>
    <name evidence="4" type="primary">LOC107224082</name>
</gene>
<evidence type="ECO:0000256" key="1">
    <source>
        <dbReference type="SAM" id="MobiDB-lite"/>
    </source>
</evidence>
<sequence>MTHAFHQTKFRWTENLTSRFIQLRKENGNLFTGRKYSAQAGWEHILQQMRQEFPTIMADVHYRVLKKKWSNLLQQYKELKNPVHGDKNKSDDISWPFYGAIDEVLGAGYGNRNDEDDVNPHEFLCLSVTPDESALPQDEQRADSETEESNSITALRRLRSINEDFSIEIERLPRVPIRRPRTSATRASLIAQELRRRNASEVLVSRLPPATELSIKTVSRSSSSSVPVLRVNNFSKDRSTNPSSNIGRFLRSDDALAVTKINGNHSMKDGDEDDDDDEDDEEAVEEVDGLELEEEIEEVEEDEPPQKRRKRRKLEGTCHGHECSLEKCLSEFFEYTKRRDEENRVIMNRILNAVERIADK</sequence>
<evidence type="ECO:0000259" key="2">
    <source>
        <dbReference type="Pfam" id="PF13837"/>
    </source>
</evidence>
<dbReference type="Proteomes" id="UP000829291">
    <property type="component" value="Chromosome 5"/>
</dbReference>
<evidence type="ECO:0000313" key="4">
    <source>
        <dbReference type="RefSeq" id="XP_015519483.1"/>
    </source>
</evidence>
<dbReference type="KEGG" id="nlo:107224082"/>
<feature type="region of interest" description="Disordered" evidence="1">
    <location>
        <begin position="130"/>
        <end position="151"/>
    </location>
</feature>
<evidence type="ECO:0000313" key="3">
    <source>
        <dbReference type="Proteomes" id="UP000829291"/>
    </source>
</evidence>
<proteinExistence type="predicted"/>
<feature type="domain" description="Myb/SANT-like DNA-binding" evidence="2">
    <location>
        <begin position="11"/>
        <end position="103"/>
    </location>
</feature>
<dbReference type="OrthoDB" id="8902093at2759"/>
<reference evidence="4" key="1">
    <citation type="submission" date="2025-08" db="UniProtKB">
        <authorList>
            <consortium name="RefSeq"/>
        </authorList>
    </citation>
    <scope>IDENTIFICATION</scope>
    <source>
        <tissue evidence="4">Thorax and Abdomen</tissue>
    </source>
</reference>
<keyword evidence="3" id="KW-1185">Reference proteome</keyword>
<dbReference type="InterPro" id="IPR044822">
    <property type="entry name" value="Myb_DNA-bind_4"/>
</dbReference>
<feature type="region of interest" description="Disordered" evidence="1">
    <location>
        <begin position="261"/>
        <end position="318"/>
    </location>
</feature>
<dbReference type="GeneID" id="107224082"/>
<dbReference type="AlphaFoldDB" id="A0A6J0BZA1"/>
<dbReference type="RefSeq" id="XP_015519483.1">
    <property type="nucleotide sequence ID" value="XM_015663997.2"/>
</dbReference>
<protein>
    <submittedName>
        <fullName evidence="4">Uncharacterized protein LOC107224082 isoform X1</fullName>
    </submittedName>
</protein>
<accession>A0A6J0BZA1</accession>
<dbReference type="Pfam" id="PF13837">
    <property type="entry name" value="Myb_DNA-bind_4"/>
    <property type="match status" value="1"/>
</dbReference>
<name>A0A6J0BZA1_NEOLC</name>
<organism evidence="4">
    <name type="scientific">Neodiprion lecontei</name>
    <name type="common">Redheaded pine sawfly</name>
    <dbReference type="NCBI Taxonomy" id="441921"/>
    <lineage>
        <taxon>Eukaryota</taxon>
        <taxon>Metazoa</taxon>
        <taxon>Ecdysozoa</taxon>
        <taxon>Arthropoda</taxon>
        <taxon>Hexapoda</taxon>
        <taxon>Insecta</taxon>
        <taxon>Pterygota</taxon>
        <taxon>Neoptera</taxon>
        <taxon>Endopterygota</taxon>
        <taxon>Hymenoptera</taxon>
        <taxon>Tenthredinoidea</taxon>
        <taxon>Diprionidae</taxon>
        <taxon>Diprioninae</taxon>
        <taxon>Neodiprion</taxon>
    </lineage>
</organism>
<feature type="compositionally biased region" description="Acidic residues" evidence="1">
    <location>
        <begin position="270"/>
        <end position="303"/>
    </location>
</feature>
<dbReference type="InParanoid" id="A0A6J0BZA1"/>